<organism evidence="2 3">
    <name type="scientific">Bambusicola thoracicus</name>
    <name type="common">Chinese bamboo-partridge</name>
    <name type="synonym">Perdix thoracica</name>
    <dbReference type="NCBI Taxonomy" id="9083"/>
    <lineage>
        <taxon>Eukaryota</taxon>
        <taxon>Metazoa</taxon>
        <taxon>Chordata</taxon>
        <taxon>Craniata</taxon>
        <taxon>Vertebrata</taxon>
        <taxon>Euteleostomi</taxon>
        <taxon>Archelosauria</taxon>
        <taxon>Archosauria</taxon>
        <taxon>Dinosauria</taxon>
        <taxon>Saurischia</taxon>
        <taxon>Theropoda</taxon>
        <taxon>Coelurosauria</taxon>
        <taxon>Aves</taxon>
        <taxon>Neognathae</taxon>
        <taxon>Galloanserae</taxon>
        <taxon>Galliformes</taxon>
        <taxon>Phasianidae</taxon>
        <taxon>Perdicinae</taxon>
        <taxon>Bambusicola</taxon>
    </lineage>
</organism>
<dbReference type="Proteomes" id="UP000237246">
    <property type="component" value="Unassembled WGS sequence"/>
</dbReference>
<feature type="region of interest" description="Disordered" evidence="1">
    <location>
        <begin position="57"/>
        <end position="80"/>
    </location>
</feature>
<evidence type="ECO:0000256" key="1">
    <source>
        <dbReference type="SAM" id="MobiDB-lite"/>
    </source>
</evidence>
<reference evidence="2 3" key="1">
    <citation type="submission" date="2018-01" db="EMBL/GenBank/DDBJ databases">
        <title>Comparison of the Chinese Bamboo Partridge and Red Junglefowl genome sequences highlights the importance of demography in genome evolution.</title>
        <authorList>
            <person name="Tiley G.P."/>
            <person name="Kimball R.T."/>
            <person name="Braun E.L."/>
            <person name="Burleigh J.G."/>
        </authorList>
    </citation>
    <scope>NUCLEOTIDE SEQUENCE [LARGE SCALE GENOMIC DNA]</scope>
    <source>
        <strain evidence="2">RTK389</strain>
        <tissue evidence="2">Blood</tissue>
    </source>
</reference>
<comment type="caution">
    <text evidence="2">The sequence shown here is derived from an EMBL/GenBank/DDBJ whole genome shotgun (WGS) entry which is preliminary data.</text>
</comment>
<name>A0A2P4SKF3_BAMTH</name>
<dbReference type="AlphaFoldDB" id="A0A2P4SKF3"/>
<dbReference type="EMBL" id="PPHD01039872">
    <property type="protein sequence ID" value="POI24597.1"/>
    <property type="molecule type" value="Genomic_DNA"/>
</dbReference>
<sequence length="105" mass="11695">MASKPLRWWHRSISMWNVGPQHGLAAPGLHSSGEMLEEVIREGLRILPGGGAEGLNLPMQTDLLPSQPPLAPQDAKDPPQAHSFMQEELMLQEMIWQLLCFGVFI</sequence>
<proteinExistence type="predicted"/>
<evidence type="ECO:0000313" key="3">
    <source>
        <dbReference type="Proteomes" id="UP000237246"/>
    </source>
</evidence>
<gene>
    <name evidence="2" type="ORF">CIB84_011654</name>
</gene>
<accession>A0A2P4SKF3</accession>
<keyword evidence="3" id="KW-1185">Reference proteome</keyword>
<evidence type="ECO:0000313" key="2">
    <source>
        <dbReference type="EMBL" id="POI24597.1"/>
    </source>
</evidence>
<protein>
    <submittedName>
        <fullName evidence="2">Uncharacterized protein</fullName>
    </submittedName>
</protein>